<dbReference type="Proteomes" id="UP000199063">
    <property type="component" value="Unassembled WGS sequence"/>
</dbReference>
<evidence type="ECO:0000259" key="1">
    <source>
        <dbReference type="PROSITE" id="PS50943"/>
    </source>
</evidence>
<dbReference type="GeneID" id="40831509"/>
<keyword evidence="3" id="KW-1185">Reference proteome</keyword>
<dbReference type="Pfam" id="PF19054">
    <property type="entry name" value="DUF5753"/>
    <property type="match status" value="1"/>
</dbReference>
<dbReference type="STRING" id="1196353.SAMN05444921_11495"/>
<dbReference type="PROSITE" id="PS50943">
    <property type="entry name" value="HTH_CROC1"/>
    <property type="match status" value="1"/>
</dbReference>
<dbReference type="InterPro" id="IPR043917">
    <property type="entry name" value="DUF5753"/>
</dbReference>
<dbReference type="CDD" id="cd00093">
    <property type="entry name" value="HTH_XRE"/>
    <property type="match status" value="1"/>
</dbReference>
<dbReference type="Gene3D" id="1.10.260.40">
    <property type="entry name" value="lambda repressor-like DNA-binding domains"/>
    <property type="match status" value="1"/>
</dbReference>
<dbReference type="AlphaFoldDB" id="A0A1G9WME1"/>
<evidence type="ECO:0000313" key="2">
    <source>
        <dbReference type="EMBL" id="SDM85762.1"/>
    </source>
</evidence>
<dbReference type="InterPro" id="IPR010982">
    <property type="entry name" value="Lambda_DNA-bd_dom_sf"/>
</dbReference>
<accession>A0A1G9WME1</accession>
<sequence>MARSPSSSVQAAREALAARLREIRLDAGLTAREIALRAGWHPSKSSRIENAVTPPSDADIRAWCNICGADEQAADLIAASRSAESMYVEWKRLQRTGLRRLQESYVPLFKRTRTFRIYCSNVVPGLLQTPAYATALLSEITAFREAPNDVAEAVAARMDRSRVLREGDHRFAILVEEAVLRYRMGNAEVMAGQLGHLLSIMSLPAVSLGVVPFSAERGMWPLETFSIYDAEQAQVELLTAAVTVTAPSEVAQYAKAFSRAADLAVYGTHARALIADAIAALG</sequence>
<dbReference type="OrthoDB" id="4966777at2"/>
<feature type="domain" description="HTH cro/C1-type" evidence="1">
    <location>
        <begin position="20"/>
        <end position="74"/>
    </location>
</feature>
<organism evidence="2 3">
    <name type="scientific">Streptomyces wuyuanensis</name>
    <dbReference type="NCBI Taxonomy" id="1196353"/>
    <lineage>
        <taxon>Bacteria</taxon>
        <taxon>Bacillati</taxon>
        <taxon>Actinomycetota</taxon>
        <taxon>Actinomycetes</taxon>
        <taxon>Kitasatosporales</taxon>
        <taxon>Streptomycetaceae</taxon>
        <taxon>Streptomyces</taxon>
    </lineage>
</organism>
<dbReference type="EMBL" id="FNHI01000014">
    <property type="protein sequence ID" value="SDM85762.1"/>
    <property type="molecule type" value="Genomic_DNA"/>
</dbReference>
<name>A0A1G9WME1_9ACTN</name>
<dbReference type="InterPro" id="IPR001387">
    <property type="entry name" value="Cro/C1-type_HTH"/>
</dbReference>
<dbReference type="Pfam" id="PF13560">
    <property type="entry name" value="HTH_31"/>
    <property type="match status" value="1"/>
</dbReference>
<dbReference type="GO" id="GO:0003677">
    <property type="term" value="F:DNA binding"/>
    <property type="evidence" value="ECO:0007669"/>
    <property type="project" value="InterPro"/>
</dbReference>
<protein>
    <submittedName>
        <fullName evidence="2">Helix-turn-helix domain-containing protein</fullName>
    </submittedName>
</protein>
<dbReference type="SUPFAM" id="SSF47413">
    <property type="entry name" value="lambda repressor-like DNA-binding domains"/>
    <property type="match status" value="1"/>
</dbReference>
<proteinExistence type="predicted"/>
<reference evidence="3" key="1">
    <citation type="submission" date="2016-10" db="EMBL/GenBank/DDBJ databases">
        <authorList>
            <person name="Varghese N."/>
            <person name="Submissions S."/>
        </authorList>
    </citation>
    <scope>NUCLEOTIDE SEQUENCE [LARGE SCALE GENOMIC DNA]</scope>
    <source>
        <strain evidence="3">CGMCC 4.7042</strain>
    </source>
</reference>
<dbReference type="SMART" id="SM00530">
    <property type="entry name" value="HTH_XRE"/>
    <property type="match status" value="1"/>
</dbReference>
<dbReference type="RefSeq" id="WP_093657148.1">
    <property type="nucleotide sequence ID" value="NZ_FNHI01000014.1"/>
</dbReference>
<gene>
    <name evidence="2" type="ORF">SAMN05444921_11495</name>
</gene>
<evidence type="ECO:0000313" key="3">
    <source>
        <dbReference type="Proteomes" id="UP000199063"/>
    </source>
</evidence>